<comment type="similarity">
    <text evidence="1 5">Belongs to the universal ribosomal protein uS10 family.</text>
</comment>
<protein>
    <recommendedName>
        <fullName evidence="4 5">Small ribosomal subunit protein uS10</fullName>
    </recommendedName>
</protein>
<dbReference type="GO" id="GO:0015935">
    <property type="term" value="C:small ribosomal subunit"/>
    <property type="evidence" value="ECO:0007669"/>
    <property type="project" value="UniProtKB-UniRule"/>
</dbReference>
<comment type="caution">
    <text evidence="7">The sequence shown here is derived from an EMBL/GenBank/DDBJ whole genome shotgun (WGS) entry which is preliminary data.</text>
</comment>
<evidence type="ECO:0000256" key="2">
    <source>
        <dbReference type="ARBA" id="ARBA00022980"/>
    </source>
</evidence>
<dbReference type="PRINTS" id="PR00971">
    <property type="entry name" value="RIBOSOMALS10"/>
</dbReference>
<dbReference type="GO" id="GO:0000049">
    <property type="term" value="F:tRNA binding"/>
    <property type="evidence" value="ECO:0007669"/>
    <property type="project" value="UniProtKB-UniRule"/>
</dbReference>
<evidence type="ECO:0000259" key="6">
    <source>
        <dbReference type="SMART" id="SM01403"/>
    </source>
</evidence>
<sequence>MSSMVRIRLWSTDSNNLNYVVSQIVDIAKKAGVKIRGPVPLPVKRLVVPVPRLPHGEGTKVWDKWELRIHKRIIDVEANEHVIRQIMRVRVPENVYIEIEIRRKQ</sequence>
<accession>A0ABD4Z6M7</accession>
<dbReference type="NCBIfam" id="TIGR01046">
    <property type="entry name" value="uS10_euk_arch"/>
    <property type="match status" value="1"/>
</dbReference>
<dbReference type="AlphaFoldDB" id="A0ABD4Z6M7"/>
<dbReference type="Proteomes" id="UP001529235">
    <property type="component" value="Unassembled WGS sequence"/>
</dbReference>
<dbReference type="RefSeq" id="WP_285273527.1">
    <property type="nucleotide sequence ID" value="NZ_JASNVW010000002.1"/>
</dbReference>
<dbReference type="GO" id="GO:0003735">
    <property type="term" value="F:structural constituent of ribosome"/>
    <property type="evidence" value="ECO:0007669"/>
    <property type="project" value="UniProtKB-UniRule"/>
</dbReference>
<dbReference type="SMART" id="SM01403">
    <property type="entry name" value="Ribosomal_S10"/>
    <property type="match status" value="1"/>
</dbReference>
<feature type="domain" description="Small ribosomal subunit protein uS10" evidence="6">
    <location>
        <begin position="6"/>
        <end position="100"/>
    </location>
</feature>
<gene>
    <name evidence="7" type="primary">rpsJ</name>
    <name evidence="5" type="synonym">rps10</name>
    <name evidence="7" type="ORF">QPL79_04145</name>
</gene>
<evidence type="ECO:0000256" key="3">
    <source>
        <dbReference type="ARBA" id="ARBA00023274"/>
    </source>
</evidence>
<keyword evidence="2 5" id="KW-0689">Ribosomal protein</keyword>
<dbReference type="InterPro" id="IPR036838">
    <property type="entry name" value="Ribosomal_uS10_dom_sf"/>
</dbReference>
<dbReference type="InterPro" id="IPR001848">
    <property type="entry name" value="Ribosomal_uS10"/>
</dbReference>
<evidence type="ECO:0000256" key="4">
    <source>
        <dbReference type="ARBA" id="ARBA00035162"/>
    </source>
</evidence>
<proteinExistence type="inferred from homology"/>
<dbReference type="InterPro" id="IPR027486">
    <property type="entry name" value="Ribosomal_uS10_dom"/>
</dbReference>
<evidence type="ECO:0000313" key="7">
    <source>
        <dbReference type="EMBL" id="MDK6028545.1"/>
    </source>
</evidence>
<comment type="subunit">
    <text evidence="5">Part of the 30S ribosomal subunit.</text>
</comment>
<evidence type="ECO:0000256" key="1">
    <source>
        <dbReference type="ARBA" id="ARBA00007102"/>
    </source>
</evidence>
<reference evidence="7 8" key="1">
    <citation type="submission" date="2023-05" db="EMBL/GenBank/DDBJ databases">
        <title>A new hyperthermophilic archaea 'Ignisphaera cupida' sp. nov. and description of the family 'Ignisphaeraceae' fam. nov.</title>
        <authorList>
            <person name="Podosokorskaya O.A."/>
            <person name="Elcheninov A.G."/>
            <person name="Klukina A."/>
            <person name="Merkel A.Y."/>
        </authorList>
    </citation>
    <scope>NUCLEOTIDE SEQUENCE [LARGE SCALE GENOMIC DNA]</scope>
    <source>
        <strain evidence="7 8">4213-co</strain>
    </source>
</reference>
<evidence type="ECO:0000256" key="5">
    <source>
        <dbReference type="HAMAP-Rule" id="MF_00508"/>
    </source>
</evidence>
<name>A0ABD4Z6M7_9CREN</name>
<comment type="function">
    <text evidence="5">Involved in the binding of tRNA to the ribosomes.</text>
</comment>
<dbReference type="HAMAP" id="MF_00508">
    <property type="entry name" value="Ribosomal_uS10"/>
    <property type="match status" value="1"/>
</dbReference>
<dbReference type="InterPro" id="IPR005729">
    <property type="entry name" value="Ribosomal_uS10_euk/arc"/>
</dbReference>
<dbReference type="EMBL" id="JASNVW010000002">
    <property type="protein sequence ID" value="MDK6028545.1"/>
    <property type="molecule type" value="Genomic_DNA"/>
</dbReference>
<dbReference type="PANTHER" id="PTHR11700">
    <property type="entry name" value="30S RIBOSOMAL PROTEIN S10 FAMILY MEMBER"/>
    <property type="match status" value="1"/>
</dbReference>
<evidence type="ECO:0000313" key="8">
    <source>
        <dbReference type="Proteomes" id="UP001529235"/>
    </source>
</evidence>
<dbReference type="Gene3D" id="3.30.70.600">
    <property type="entry name" value="Ribosomal protein S10 domain"/>
    <property type="match status" value="1"/>
</dbReference>
<dbReference type="SUPFAM" id="SSF54999">
    <property type="entry name" value="Ribosomal protein S10"/>
    <property type="match status" value="1"/>
</dbReference>
<keyword evidence="8" id="KW-1185">Reference proteome</keyword>
<dbReference type="Pfam" id="PF00338">
    <property type="entry name" value="Ribosomal_S10"/>
    <property type="match status" value="1"/>
</dbReference>
<keyword evidence="3 5" id="KW-0687">Ribonucleoprotein</keyword>
<dbReference type="GO" id="GO:0006412">
    <property type="term" value="P:translation"/>
    <property type="evidence" value="ECO:0007669"/>
    <property type="project" value="UniProtKB-UniRule"/>
</dbReference>
<dbReference type="FunFam" id="3.30.70.600:FF:000004">
    <property type="entry name" value="30S ribosomal protein S10"/>
    <property type="match status" value="1"/>
</dbReference>
<organism evidence="7 8">
    <name type="scientific">Ignisphaera cupida</name>
    <dbReference type="NCBI Taxonomy" id="3050454"/>
    <lineage>
        <taxon>Archaea</taxon>
        <taxon>Thermoproteota</taxon>
        <taxon>Thermoprotei</taxon>
        <taxon>Desulfurococcales</taxon>
        <taxon>Desulfurococcaceae</taxon>
        <taxon>Ignisphaera</taxon>
    </lineage>
</organism>